<feature type="chain" id="PRO_5039289233" description="Peptidoglycan binding-like domain-containing protein" evidence="1">
    <location>
        <begin position="28"/>
        <end position="145"/>
    </location>
</feature>
<gene>
    <name evidence="3" type="ORF">DN051_38205</name>
</gene>
<reference evidence="3 4" key="1">
    <citation type="journal article" date="2019" name="Int. J. Syst. Evol. Microbiol.">
        <title>Streptomyces cadmiisoli sp. nov., a novel actinomycete isolated from cadmium-contaminated soil.</title>
        <authorList>
            <person name="Li K."/>
            <person name="Tang X."/>
            <person name="Zhao J."/>
            <person name="Guo Y."/>
            <person name="Tang Y."/>
            <person name="Gao J."/>
        </authorList>
    </citation>
    <scope>NUCLEOTIDE SEQUENCE [LARGE SCALE GENOMIC DNA]</scope>
    <source>
        <strain evidence="3 4">ZFG47</strain>
    </source>
</reference>
<dbReference type="SUPFAM" id="SSF47090">
    <property type="entry name" value="PGBD-like"/>
    <property type="match status" value="1"/>
</dbReference>
<dbReference type="Pfam" id="PF01471">
    <property type="entry name" value="PG_binding_1"/>
    <property type="match status" value="1"/>
</dbReference>
<dbReference type="Proteomes" id="UP000249616">
    <property type="component" value="Chromosome"/>
</dbReference>
<evidence type="ECO:0000313" key="4">
    <source>
        <dbReference type="Proteomes" id="UP000249616"/>
    </source>
</evidence>
<dbReference type="InterPro" id="IPR036366">
    <property type="entry name" value="PGBDSf"/>
</dbReference>
<evidence type="ECO:0000259" key="2">
    <source>
        <dbReference type="Pfam" id="PF01471"/>
    </source>
</evidence>
<feature type="signal peptide" evidence="1">
    <location>
        <begin position="1"/>
        <end position="27"/>
    </location>
</feature>
<sequence>MTVTHTYRRAAAGILAGVGLLSGLAFAAAQPASAADGWCNTHVARTKTFSGSVYTAYIPSYNTSTNCYMAIGAQGPAVAALQRSLDVCYGESLVIDGQFGDRTRAALVRAQRTEGIGDDGEYGTQTRDHLKWEYTRGGAWKCARL</sequence>
<evidence type="ECO:0000256" key="1">
    <source>
        <dbReference type="SAM" id="SignalP"/>
    </source>
</evidence>
<feature type="domain" description="Peptidoglycan binding-like" evidence="2">
    <location>
        <begin position="74"/>
        <end position="130"/>
    </location>
</feature>
<evidence type="ECO:0000313" key="3">
    <source>
        <dbReference type="EMBL" id="AWW41756.1"/>
    </source>
</evidence>
<dbReference type="KEGG" id="scad:DN051_38205"/>
<organism evidence="3 4">
    <name type="scientific">Streptomyces cadmiisoli</name>
    <dbReference type="NCBI Taxonomy" id="2184053"/>
    <lineage>
        <taxon>Bacteria</taxon>
        <taxon>Bacillati</taxon>
        <taxon>Actinomycetota</taxon>
        <taxon>Actinomycetes</taxon>
        <taxon>Kitasatosporales</taxon>
        <taxon>Streptomycetaceae</taxon>
        <taxon>Streptomyces</taxon>
        <taxon>Streptomyces aurantiacus group</taxon>
    </lineage>
</organism>
<dbReference type="Gene3D" id="1.10.101.10">
    <property type="entry name" value="PGBD-like superfamily/PGBD"/>
    <property type="match status" value="1"/>
</dbReference>
<protein>
    <recommendedName>
        <fullName evidence="2">Peptidoglycan binding-like domain-containing protein</fullName>
    </recommendedName>
</protein>
<dbReference type="AlphaFoldDB" id="A0A2Z4J9P1"/>
<keyword evidence="4" id="KW-1185">Reference proteome</keyword>
<keyword evidence="1" id="KW-0732">Signal</keyword>
<dbReference type="InterPro" id="IPR036365">
    <property type="entry name" value="PGBD-like_sf"/>
</dbReference>
<accession>A0A2Z4J9P1</accession>
<dbReference type="InterPro" id="IPR002477">
    <property type="entry name" value="Peptidoglycan-bd-like"/>
</dbReference>
<proteinExistence type="predicted"/>
<dbReference type="EMBL" id="CP030073">
    <property type="protein sequence ID" value="AWW41756.1"/>
    <property type="molecule type" value="Genomic_DNA"/>
</dbReference>
<name>A0A2Z4J9P1_9ACTN</name>